<dbReference type="Proteomes" id="UP001148203">
    <property type="component" value="Unassembled WGS sequence"/>
</dbReference>
<dbReference type="InterPro" id="IPR036380">
    <property type="entry name" value="Isochorismatase-like_sf"/>
</dbReference>
<protein>
    <submittedName>
        <fullName evidence="3">Cysteine hydrolase</fullName>
    </submittedName>
</protein>
<dbReference type="EMBL" id="JAMDGY010000017">
    <property type="protein sequence ID" value="MDD0990259.1"/>
    <property type="molecule type" value="Genomic_DNA"/>
</dbReference>
<gene>
    <name evidence="3" type="ORF">M5G11_06860</name>
</gene>
<dbReference type="CDD" id="cd01014">
    <property type="entry name" value="nicotinamidase_related"/>
    <property type="match status" value="1"/>
</dbReference>
<reference evidence="3 4" key="1">
    <citation type="submission" date="2022-05" db="EMBL/GenBank/DDBJ databases">
        <title>Novel Pseudomonas spp. Isolated from a Rainbow Trout Aquaculture Facility.</title>
        <authorList>
            <person name="Testerman T."/>
            <person name="Graf J."/>
        </authorList>
    </citation>
    <scope>NUCLEOTIDE SEQUENCE [LARGE SCALE GENOMIC DNA]</scope>
    <source>
        <strain evidence="3 4">ID681</strain>
    </source>
</reference>
<keyword evidence="1 3" id="KW-0378">Hydrolase</keyword>
<feature type="domain" description="Isochorismatase-like" evidence="2">
    <location>
        <begin position="3"/>
        <end position="140"/>
    </location>
</feature>
<organism evidence="3 4">
    <name type="scientific">Pseudomonas fontis</name>
    <dbReference type="NCBI Taxonomy" id="2942633"/>
    <lineage>
        <taxon>Bacteria</taxon>
        <taxon>Pseudomonadati</taxon>
        <taxon>Pseudomonadota</taxon>
        <taxon>Gammaproteobacteria</taxon>
        <taxon>Pseudomonadales</taxon>
        <taxon>Pseudomonadaceae</taxon>
        <taxon>Pseudomonas</taxon>
    </lineage>
</organism>
<dbReference type="Pfam" id="PF00857">
    <property type="entry name" value="Isochorismatase"/>
    <property type="match status" value="1"/>
</dbReference>
<accession>A0ABT5NQ08</accession>
<evidence type="ECO:0000313" key="3">
    <source>
        <dbReference type="EMBL" id="MDD0990259.1"/>
    </source>
</evidence>
<name>A0ABT5NQ08_9PSED</name>
<dbReference type="PANTHER" id="PTHR43540">
    <property type="entry name" value="PEROXYUREIDOACRYLATE/UREIDOACRYLATE AMIDOHYDROLASE-RELATED"/>
    <property type="match status" value="1"/>
</dbReference>
<evidence type="ECO:0000256" key="1">
    <source>
        <dbReference type="ARBA" id="ARBA00022801"/>
    </source>
</evidence>
<dbReference type="Gene3D" id="3.40.50.850">
    <property type="entry name" value="Isochorismatase-like"/>
    <property type="match status" value="1"/>
</dbReference>
<keyword evidence="4" id="KW-1185">Reference proteome</keyword>
<proteinExistence type="predicted"/>
<dbReference type="InterPro" id="IPR000868">
    <property type="entry name" value="Isochorismatase-like_dom"/>
</dbReference>
<evidence type="ECO:0000259" key="2">
    <source>
        <dbReference type="Pfam" id="PF00857"/>
    </source>
</evidence>
<dbReference type="SUPFAM" id="SSF52499">
    <property type="entry name" value="Isochorismatase-like hydrolases"/>
    <property type="match status" value="1"/>
</dbReference>
<dbReference type="RefSeq" id="WP_273911233.1">
    <property type="nucleotide sequence ID" value="NZ_JAMDGX010000038.1"/>
</dbReference>
<comment type="caution">
    <text evidence="3">The sequence shown here is derived from an EMBL/GenBank/DDBJ whole genome shotgun (WGS) entry which is preliminary data.</text>
</comment>
<dbReference type="InterPro" id="IPR050272">
    <property type="entry name" value="Isochorismatase-like_hydrls"/>
</dbReference>
<sequence length="177" mass="19340">MSTALLIIDVQQALCEGEYATLDAQGVIARINAISTQARAQGVPVIVVQHEEHQAPMQHGSPGWQLPETLSVSAQDIYVRKTTPDSFNKTDLQAQLEARGITRLITCGMQSDFCVDTTVRQALSRGYDVVLVKDGHTSVDNGVLTARKIIDHHNVTFANMTSFGPRIKVLPAAEVRF</sequence>
<evidence type="ECO:0000313" key="4">
    <source>
        <dbReference type="Proteomes" id="UP001148203"/>
    </source>
</evidence>
<dbReference type="GO" id="GO:0016787">
    <property type="term" value="F:hydrolase activity"/>
    <property type="evidence" value="ECO:0007669"/>
    <property type="project" value="UniProtKB-KW"/>
</dbReference>